<dbReference type="CDD" id="cd04333">
    <property type="entry name" value="ProX_deacylase"/>
    <property type="match status" value="1"/>
</dbReference>
<organism evidence="2 3">
    <name type="scientific">Cohaesibacter gelatinilyticus</name>
    <dbReference type="NCBI Taxonomy" id="372072"/>
    <lineage>
        <taxon>Bacteria</taxon>
        <taxon>Pseudomonadati</taxon>
        <taxon>Pseudomonadota</taxon>
        <taxon>Alphaproteobacteria</taxon>
        <taxon>Hyphomicrobiales</taxon>
        <taxon>Cohaesibacteraceae</taxon>
    </lineage>
</organism>
<evidence type="ECO:0000313" key="2">
    <source>
        <dbReference type="EMBL" id="SNZ20728.1"/>
    </source>
</evidence>
<dbReference type="InterPro" id="IPR036754">
    <property type="entry name" value="YbaK/aa-tRNA-synt-asso_dom_sf"/>
</dbReference>
<dbReference type="Proteomes" id="UP000219439">
    <property type="component" value="Unassembled WGS sequence"/>
</dbReference>
<dbReference type="Gene3D" id="3.90.960.10">
    <property type="entry name" value="YbaK/aminoacyl-tRNA synthetase-associated domain"/>
    <property type="match status" value="1"/>
</dbReference>
<feature type="domain" description="YbaK/aminoacyl-tRNA synthetase-associated" evidence="1">
    <location>
        <begin position="29"/>
        <end position="147"/>
    </location>
</feature>
<name>A0A285PH36_9HYPH</name>
<evidence type="ECO:0000259" key="1">
    <source>
        <dbReference type="Pfam" id="PF04073"/>
    </source>
</evidence>
<gene>
    <name evidence="2" type="ORF">SAMN06265368_3838</name>
</gene>
<dbReference type="InterPro" id="IPR007214">
    <property type="entry name" value="YbaK/aa-tRNA-synth-assoc-dom"/>
</dbReference>
<protein>
    <submittedName>
        <fullName evidence="2">Cys-tRNA(Pro) deacylase, prolyl-tRNA editing enzyme YbaK/EbsC</fullName>
    </submittedName>
</protein>
<evidence type="ECO:0000313" key="3">
    <source>
        <dbReference type="Proteomes" id="UP000219439"/>
    </source>
</evidence>
<accession>A0A285PH36</accession>
<dbReference type="RefSeq" id="WP_244580154.1">
    <property type="nucleotide sequence ID" value="NZ_OBEL01000005.1"/>
</dbReference>
<keyword evidence="3" id="KW-1185">Reference proteome</keyword>
<dbReference type="SUPFAM" id="SSF55826">
    <property type="entry name" value="YbaK/ProRS associated domain"/>
    <property type="match status" value="1"/>
</dbReference>
<sequence length="156" mass="17066">MKKSDSQKRVQDEAEALSLDIEIRVMPQSTRTAQEAADACECEVEQIIKSLIFERKDNEALVLLLIVGHKQADLKTIAETVGSDLQRADPRKVRAETGFAIGGVVPIGHKCPMPVYMDPSLLDYDLVWAAAGSPQAVFCVQPHALRKAINAVILPC</sequence>
<proteinExistence type="predicted"/>
<dbReference type="PANTHER" id="PTHR30411">
    <property type="entry name" value="CYTOPLASMIC PROTEIN"/>
    <property type="match status" value="1"/>
</dbReference>
<dbReference type="AlphaFoldDB" id="A0A285PH36"/>
<dbReference type="GO" id="GO:0002161">
    <property type="term" value="F:aminoacyl-tRNA deacylase activity"/>
    <property type="evidence" value="ECO:0007669"/>
    <property type="project" value="InterPro"/>
</dbReference>
<dbReference type="Pfam" id="PF04073">
    <property type="entry name" value="tRNA_edit"/>
    <property type="match status" value="1"/>
</dbReference>
<reference evidence="2 3" key="1">
    <citation type="submission" date="2017-09" db="EMBL/GenBank/DDBJ databases">
        <authorList>
            <person name="Ehlers B."/>
            <person name="Leendertz F.H."/>
        </authorList>
    </citation>
    <scope>NUCLEOTIDE SEQUENCE [LARGE SCALE GENOMIC DNA]</scope>
    <source>
        <strain evidence="2 3">DSM 18289</strain>
    </source>
</reference>
<dbReference type="EMBL" id="OBEL01000005">
    <property type="protein sequence ID" value="SNZ20728.1"/>
    <property type="molecule type" value="Genomic_DNA"/>
</dbReference>
<dbReference type="PANTHER" id="PTHR30411:SF1">
    <property type="entry name" value="CYTOPLASMIC PROTEIN"/>
    <property type="match status" value="1"/>
</dbReference>